<organism evidence="1 2">
    <name type="scientific">Ancylobacter novellus (strain ATCC 8093 / DSM 506 / JCM 20403 / CCM 1077 / IAM 12100 / NBRC 12443 / NCIMB 10456)</name>
    <name type="common">Starkeya novella</name>
    <dbReference type="NCBI Taxonomy" id="639283"/>
    <lineage>
        <taxon>Bacteria</taxon>
        <taxon>Pseudomonadati</taxon>
        <taxon>Pseudomonadota</taxon>
        <taxon>Alphaproteobacteria</taxon>
        <taxon>Hyphomicrobiales</taxon>
        <taxon>Xanthobacteraceae</taxon>
        <taxon>Ancylobacter</taxon>
    </lineage>
</organism>
<name>D7AA54_ANCN5</name>
<sequence>MRVLRTADHKVMPWKNGGGSTTEVAVFPEGAGLEAFGWRLSMAGVTADGPFSAFSDIDRTLAVLEGEGIALDVEGRGTLRVTRDGEPASFPGGAPTFGRLLGGPILDLNAMSRRGRFTHRLARYVVDGKAALEATGDTNLLLARVDGLTAADVRLGVDDALLFDAPARLNIVGKGEVFLVELWAEG</sequence>
<dbReference type="AlphaFoldDB" id="D7AA54"/>
<dbReference type="KEGG" id="sno:Snov_3567"/>
<dbReference type="InterPro" id="IPR011051">
    <property type="entry name" value="RmlC_Cupin_sf"/>
</dbReference>
<dbReference type="Pfam" id="PF05962">
    <property type="entry name" value="HutD"/>
    <property type="match status" value="1"/>
</dbReference>
<proteinExistence type="predicted"/>
<keyword evidence="2" id="KW-1185">Reference proteome</keyword>
<dbReference type="OrthoDB" id="9800082at2"/>
<dbReference type="InterPro" id="IPR010282">
    <property type="entry name" value="Uncharacterised_HutD/Ves"/>
</dbReference>
<evidence type="ECO:0000313" key="1">
    <source>
        <dbReference type="EMBL" id="ADH90841.1"/>
    </source>
</evidence>
<dbReference type="CDD" id="cd20293">
    <property type="entry name" value="cupin_HutD_N"/>
    <property type="match status" value="1"/>
</dbReference>
<dbReference type="SUPFAM" id="SSF51182">
    <property type="entry name" value="RmlC-like cupins"/>
    <property type="match status" value="1"/>
</dbReference>
<gene>
    <name evidence="1" type="ordered locus">Snov_3567</name>
</gene>
<dbReference type="Gene3D" id="2.60.120.10">
    <property type="entry name" value="Jelly Rolls"/>
    <property type="match status" value="1"/>
</dbReference>
<dbReference type="RefSeq" id="WP_013168342.1">
    <property type="nucleotide sequence ID" value="NC_014217.1"/>
</dbReference>
<evidence type="ECO:0000313" key="2">
    <source>
        <dbReference type="Proteomes" id="UP000006633"/>
    </source>
</evidence>
<dbReference type="HOGENOM" id="CLU_090931_0_1_5"/>
<dbReference type="eggNOG" id="COG3758">
    <property type="taxonomic scope" value="Bacteria"/>
</dbReference>
<dbReference type="EMBL" id="CP002026">
    <property type="protein sequence ID" value="ADH90841.1"/>
    <property type="molecule type" value="Genomic_DNA"/>
</dbReference>
<dbReference type="STRING" id="639283.Snov_3567"/>
<dbReference type="Proteomes" id="UP000006633">
    <property type="component" value="Chromosome"/>
</dbReference>
<dbReference type="InterPro" id="IPR014710">
    <property type="entry name" value="RmlC-like_jellyroll"/>
</dbReference>
<evidence type="ECO:0008006" key="3">
    <source>
        <dbReference type="Google" id="ProtNLM"/>
    </source>
</evidence>
<protein>
    <recommendedName>
        <fullName evidence="3">HutD-family protein</fullName>
    </recommendedName>
</protein>
<reference evidence="1 2" key="1">
    <citation type="journal article" date="2012" name="Stand. Genomic Sci.">
        <title>Complete genome sequence of the facultatively chemolithoautotrophic and methylotrophic alpha Proteobacterium Starkeya novella type strain (ATCC 8093(T)).</title>
        <authorList>
            <person name="Kappler U."/>
            <person name="Davenport K."/>
            <person name="Beatson S."/>
            <person name="Lucas S."/>
            <person name="Lapidus A."/>
            <person name="Copeland A."/>
            <person name="Berry K.W."/>
            <person name="Glavina Del Rio T."/>
            <person name="Hammon N."/>
            <person name="Dalin E."/>
            <person name="Tice H."/>
            <person name="Pitluck S."/>
            <person name="Richardson P."/>
            <person name="Bruce D."/>
            <person name="Goodwin L.A."/>
            <person name="Han C."/>
            <person name="Tapia R."/>
            <person name="Detter J.C."/>
            <person name="Chang Y.J."/>
            <person name="Jeffries C.D."/>
            <person name="Land M."/>
            <person name="Hauser L."/>
            <person name="Kyrpides N.C."/>
            <person name="Goker M."/>
            <person name="Ivanova N."/>
            <person name="Klenk H.P."/>
            <person name="Woyke T."/>
        </authorList>
    </citation>
    <scope>NUCLEOTIDE SEQUENCE [LARGE SCALE GENOMIC DNA]</scope>
    <source>
        <strain evidence="2">ATCC 8093 / DSM 506 / JCM 20403 / CCM 1077 / IAM 12100 / NBRC 12443 / NCIMB 10456</strain>
    </source>
</reference>
<dbReference type="PANTHER" id="PTHR37943">
    <property type="entry name" value="PROTEIN VES"/>
    <property type="match status" value="1"/>
</dbReference>
<dbReference type="PANTHER" id="PTHR37943:SF1">
    <property type="entry name" value="PROTEIN VES"/>
    <property type="match status" value="1"/>
</dbReference>
<accession>D7AA54</accession>